<evidence type="ECO:0000256" key="3">
    <source>
        <dbReference type="ARBA" id="ARBA00022618"/>
    </source>
</evidence>
<dbReference type="GO" id="GO:0071555">
    <property type="term" value="P:cell wall organization"/>
    <property type="evidence" value="ECO:0007669"/>
    <property type="project" value="UniProtKB-KW"/>
</dbReference>
<dbReference type="STRING" id="488538.SAR116_2338"/>
<dbReference type="Gene3D" id="3.90.190.20">
    <property type="entry name" value="Mur ligase, C-terminal domain"/>
    <property type="match status" value="1"/>
</dbReference>
<evidence type="ECO:0000256" key="6">
    <source>
        <dbReference type="ARBA" id="ARBA00022960"/>
    </source>
</evidence>
<evidence type="ECO:0000259" key="13">
    <source>
        <dbReference type="Pfam" id="PF02875"/>
    </source>
</evidence>
<keyword evidence="7 10" id="KW-0573">Peptidoglycan synthesis</keyword>
<dbReference type="PANTHER" id="PTHR43024:SF1">
    <property type="entry name" value="UDP-N-ACETYLMURAMOYL-TRIPEPTIDE--D-ALANYL-D-ALANINE LIGASE"/>
    <property type="match status" value="1"/>
</dbReference>
<keyword evidence="4 10" id="KW-0547">Nucleotide-binding</keyword>
<keyword evidence="9 10" id="KW-0961">Cell wall biogenesis/degradation</keyword>
<dbReference type="RefSeq" id="WP_013047208.1">
    <property type="nucleotide sequence ID" value="NC_014010.1"/>
</dbReference>
<dbReference type="GO" id="GO:0008360">
    <property type="term" value="P:regulation of cell shape"/>
    <property type="evidence" value="ECO:0007669"/>
    <property type="project" value="UniProtKB-KW"/>
</dbReference>
<comment type="subcellular location">
    <subcellularLocation>
        <location evidence="10 11">Cytoplasm</location>
    </subcellularLocation>
</comment>
<evidence type="ECO:0000313" key="15">
    <source>
        <dbReference type="EMBL" id="ADE40581.1"/>
    </source>
</evidence>
<evidence type="ECO:0000256" key="2">
    <source>
        <dbReference type="ARBA" id="ARBA00022598"/>
    </source>
</evidence>
<keyword evidence="3 10" id="KW-0132">Cell division</keyword>
<dbReference type="OrthoDB" id="9801978at2"/>
<feature type="domain" description="Mur ligase N-terminal catalytic" evidence="12">
    <location>
        <begin position="29"/>
        <end position="76"/>
    </location>
</feature>
<comment type="caution">
    <text evidence="10">Lacks conserved residue(s) required for the propagation of feature annotation.</text>
</comment>
<dbReference type="InterPro" id="IPR051046">
    <property type="entry name" value="MurCDEF_CellWall_CoF430Synth"/>
</dbReference>
<dbReference type="Proteomes" id="UP000007460">
    <property type="component" value="Chromosome"/>
</dbReference>
<evidence type="ECO:0000256" key="10">
    <source>
        <dbReference type="HAMAP-Rule" id="MF_02019"/>
    </source>
</evidence>
<evidence type="ECO:0000259" key="14">
    <source>
        <dbReference type="Pfam" id="PF08245"/>
    </source>
</evidence>
<dbReference type="InterPro" id="IPR004101">
    <property type="entry name" value="Mur_ligase_C"/>
</dbReference>
<evidence type="ECO:0000256" key="1">
    <source>
        <dbReference type="ARBA" id="ARBA00022490"/>
    </source>
</evidence>
<protein>
    <recommendedName>
        <fullName evidence="10 11">UDP-N-acetylmuramoyl-tripeptide--D-alanyl-D-alanine ligase</fullName>
        <ecNumber evidence="10 11">6.3.2.10</ecNumber>
    </recommendedName>
    <alternativeName>
        <fullName evidence="10">D-alanyl-D-alanine-adding enzyme</fullName>
    </alternativeName>
</protein>
<evidence type="ECO:0000256" key="7">
    <source>
        <dbReference type="ARBA" id="ARBA00022984"/>
    </source>
</evidence>
<dbReference type="GO" id="GO:0005737">
    <property type="term" value="C:cytoplasm"/>
    <property type="evidence" value="ECO:0007669"/>
    <property type="project" value="UniProtKB-SubCell"/>
</dbReference>
<dbReference type="Gene3D" id="3.40.1190.10">
    <property type="entry name" value="Mur-like, catalytic domain"/>
    <property type="match status" value="1"/>
</dbReference>
<dbReference type="Pfam" id="PF02875">
    <property type="entry name" value="Mur_ligase_C"/>
    <property type="match status" value="1"/>
</dbReference>
<dbReference type="InterPro" id="IPR005863">
    <property type="entry name" value="UDP-N-AcMur_synth"/>
</dbReference>
<keyword evidence="1 10" id="KW-0963">Cytoplasm</keyword>
<dbReference type="EMBL" id="CP001751">
    <property type="protein sequence ID" value="ADE40581.1"/>
    <property type="molecule type" value="Genomic_DNA"/>
</dbReference>
<dbReference type="SUPFAM" id="SSF53244">
    <property type="entry name" value="MurD-like peptide ligases, peptide-binding domain"/>
    <property type="match status" value="1"/>
</dbReference>
<dbReference type="KEGG" id="apb:SAR116_2338"/>
<dbReference type="GO" id="GO:0009252">
    <property type="term" value="P:peptidoglycan biosynthetic process"/>
    <property type="evidence" value="ECO:0007669"/>
    <property type="project" value="UniProtKB-UniRule"/>
</dbReference>
<keyword evidence="5 10" id="KW-0067">ATP-binding</keyword>
<keyword evidence="8 10" id="KW-0131">Cell cycle</keyword>
<feature type="domain" description="Mur ligase central" evidence="14">
    <location>
        <begin position="111"/>
        <end position="299"/>
    </location>
</feature>
<sequence>MTAPLWTVDEICTHTSGIMAETAMVPAPIDHITMDSRMCRKGSLFVALPGAQADGHDFLAKAANADASAALVTTPDISIELAQIIVPDCLAALTALAVAGRNRFKGAMIAITGSVGKTGTKEMLAHLLRACGQSHANEGNFNNHIGLPLSLAALPAGSQFAIQEIGMNHAGEIAKLTRIARPDIAMITRIAAVHSGHFESIDAIANAKAEIFEGMHGGTAVLNIDDPFFPHLSQAAKSAGISRIVTFGSHSDAEFCLLSSRQDNDGMKIEADLSGVPVSFHLGMSGQHWAMNSLGVLACVHALGEDPVAASDSLASFGDIAGRGACHNGIFNGHAISVIDDSYNASPASMSAALAPFLTGARHTDIMVLSDMLELGSHSAAAHDDIVATVASIGPRHVIAIGDDFAHAFAKVAHDCDVIIANDPAHATDMLARLVQADDTIFIKGSKGSGAWRVTNAVLSVLTDKTPTTSATSHPAKEKLHVT</sequence>
<dbReference type="PANTHER" id="PTHR43024">
    <property type="entry name" value="UDP-N-ACETYLMURAMOYL-TRIPEPTIDE--D-ALANYL-D-ALANINE LIGASE"/>
    <property type="match status" value="1"/>
</dbReference>
<keyword evidence="6 10" id="KW-0133">Cell shape</keyword>
<dbReference type="UniPathway" id="UPA00219"/>
<evidence type="ECO:0000313" key="16">
    <source>
        <dbReference type="Proteomes" id="UP000007460"/>
    </source>
</evidence>
<evidence type="ECO:0000256" key="4">
    <source>
        <dbReference type="ARBA" id="ARBA00022741"/>
    </source>
</evidence>
<dbReference type="InterPro" id="IPR036615">
    <property type="entry name" value="Mur_ligase_C_dom_sf"/>
</dbReference>
<evidence type="ECO:0000256" key="9">
    <source>
        <dbReference type="ARBA" id="ARBA00023316"/>
    </source>
</evidence>
<accession>D5BPS9</accession>
<dbReference type="HOGENOM" id="CLU_031507_4_1_5"/>
<dbReference type="Gene3D" id="3.40.1390.10">
    <property type="entry name" value="MurE/MurF, N-terminal domain"/>
    <property type="match status" value="1"/>
</dbReference>
<dbReference type="GO" id="GO:0005524">
    <property type="term" value="F:ATP binding"/>
    <property type="evidence" value="ECO:0007669"/>
    <property type="project" value="UniProtKB-UniRule"/>
</dbReference>
<proteinExistence type="inferred from homology"/>
<evidence type="ECO:0000256" key="8">
    <source>
        <dbReference type="ARBA" id="ARBA00023306"/>
    </source>
</evidence>
<evidence type="ECO:0000256" key="5">
    <source>
        <dbReference type="ARBA" id="ARBA00022840"/>
    </source>
</evidence>
<dbReference type="HAMAP" id="MF_02019">
    <property type="entry name" value="MurF"/>
    <property type="match status" value="1"/>
</dbReference>
<dbReference type="EC" id="6.3.2.10" evidence="10 11"/>
<dbReference type="Pfam" id="PF01225">
    <property type="entry name" value="Mur_ligase"/>
    <property type="match status" value="1"/>
</dbReference>
<comment type="catalytic activity">
    <reaction evidence="10 11">
        <text>D-alanyl-D-alanine + UDP-N-acetyl-alpha-D-muramoyl-L-alanyl-gamma-D-glutamyl-meso-2,6-diaminopimelate + ATP = UDP-N-acetyl-alpha-D-muramoyl-L-alanyl-gamma-D-glutamyl-meso-2,6-diaminopimeloyl-D-alanyl-D-alanine + ADP + phosphate + H(+)</text>
        <dbReference type="Rhea" id="RHEA:28374"/>
        <dbReference type="ChEBI" id="CHEBI:15378"/>
        <dbReference type="ChEBI" id="CHEBI:30616"/>
        <dbReference type="ChEBI" id="CHEBI:43474"/>
        <dbReference type="ChEBI" id="CHEBI:57822"/>
        <dbReference type="ChEBI" id="CHEBI:61386"/>
        <dbReference type="ChEBI" id="CHEBI:83905"/>
        <dbReference type="ChEBI" id="CHEBI:456216"/>
        <dbReference type="EC" id="6.3.2.10"/>
    </reaction>
</comment>
<dbReference type="InterPro" id="IPR000713">
    <property type="entry name" value="Mur_ligase_N"/>
</dbReference>
<dbReference type="AlphaFoldDB" id="D5BPS9"/>
<comment type="function">
    <text evidence="10 11">Involved in cell wall formation. Catalyzes the final step in the synthesis of UDP-N-acetylmuramoyl-pentapeptide, the precursor of murein.</text>
</comment>
<dbReference type="GO" id="GO:0047480">
    <property type="term" value="F:UDP-N-acetylmuramoyl-tripeptide-D-alanyl-D-alanine ligase activity"/>
    <property type="evidence" value="ECO:0007669"/>
    <property type="project" value="UniProtKB-UniRule"/>
</dbReference>
<evidence type="ECO:0000259" key="12">
    <source>
        <dbReference type="Pfam" id="PF01225"/>
    </source>
</evidence>
<comment type="pathway">
    <text evidence="10 11">Cell wall biogenesis; peptidoglycan biosynthesis.</text>
</comment>
<reference evidence="15 16" key="1">
    <citation type="journal article" date="2010" name="J. Bacteriol.">
        <title>Complete genome sequence of "Candidatus Puniceispirillum marinum" IMCC1322, a representative of the SAR116 clade in the Alphaproteobacteria.</title>
        <authorList>
            <person name="Oh H.M."/>
            <person name="Kwon K.K."/>
            <person name="Kang I."/>
            <person name="Kang S.G."/>
            <person name="Lee J.H."/>
            <person name="Kim S.J."/>
            <person name="Cho J.C."/>
        </authorList>
    </citation>
    <scope>NUCLEOTIDE SEQUENCE [LARGE SCALE GENOMIC DNA]</scope>
    <source>
        <strain evidence="15 16">IMCC1322</strain>
    </source>
</reference>
<dbReference type="InterPro" id="IPR013221">
    <property type="entry name" value="Mur_ligase_cen"/>
</dbReference>
<dbReference type="SUPFAM" id="SSF63418">
    <property type="entry name" value="MurE/MurF N-terminal domain"/>
    <property type="match status" value="1"/>
</dbReference>
<dbReference type="GO" id="GO:0051301">
    <property type="term" value="P:cell division"/>
    <property type="evidence" value="ECO:0007669"/>
    <property type="project" value="UniProtKB-KW"/>
</dbReference>
<dbReference type="SUPFAM" id="SSF53623">
    <property type="entry name" value="MurD-like peptide ligases, catalytic domain"/>
    <property type="match status" value="1"/>
</dbReference>
<name>D5BPS9_PUNMI</name>
<feature type="domain" description="Mur ligase C-terminal" evidence="13">
    <location>
        <begin position="335"/>
        <end position="446"/>
    </location>
</feature>
<dbReference type="Pfam" id="PF08245">
    <property type="entry name" value="Mur_ligase_M"/>
    <property type="match status" value="1"/>
</dbReference>
<keyword evidence="2 10" id="KW-0436">Ligase</keyword>
<dbReference type="GO" id="GO:0008766">
    <property type="term" value="F:UDP-N-acetylmuramoylalanyl-D-glutamyl-2,6-diaminopimelate-D-alanyl-D-alanine ligase activity"/>
    <property type="evidence" value="ECO:0007669"/>
    <property type="project" value="RHEA"/>
</dbReference>
<dbReference type="InterPro" id="IPR035911">
    <property type="entry name" value="MurE/MurF_N"/>
</dbReference>
<dbReference type="NCBIfam" id="TIGR01143">
    <property type="entry name" value="murF"/>
    <property type="match status" value="1"/>
</dbReference>
<evidence type="ECO:0000256" key="11">
    <source>
        <dbReference type="RuleBase" id="RU004136"/>
    </source>
</evidence>
<dbReference type="InterPro" id="IPR036565">
    <property type="entry name" value="Mur-like_cat_sf"/>
</dbReference>
<keyword evidence="16" id="KW-1185">Reference proteome</keyword>
<comment type="similarity">
    <text evidence="10">Belongs to the MurCDEF family. MurF subfamily.</text>
</comment>
<dbReference type="eggNOG" id="COG0770">
    <property type="taxonomic scope" value="Bacteria"/>
</dbReference>
<organism evidence="15 16">
    <name type="scientific">Puniceispirillum marinum (strain IMCC1322)</name>
    <dbReference type="NCBI Taxonomy" id="488538"/>
    <lineage>
        <taxon>Bacteria</taxon>
        <taxon>Pseudomonadati</taxon>
        <taxon>Pseudomonadota</taxon>
        <taxon>Alphaproteobacteria</taxon>
        <taxon>Candidatus Puniceispirillales</taxon>
        <taxon>Candidatus Puniceispirillaceae</taxon>
        <taxon>Candidatus Puniceispirillum</taxon>
    </lineage>
</organism>
<gene>
    <name evidence="10" type="primary">murF</name>
    <name evidence="15" type="ordered locus">SAR116_2338</name>
</gene>